<dbReference type="EMBL" id="JAOQIO010000065">
    <property type="protein sequence ID" value="MCU6793687.1"/>
    <property type="molecule type" value="Genomic_DNA"/>
</dbReference>
<evidence type="ECO:0000313" key="3">
    <source>
        <dbReference type="Proteomes" id="UP001652445"/>
    </source>
</evidence>
<dbReference type="Gene3D" id="3.40.50.720">
    <property type="entry name" value="NAD(P)-binding Rossmann-like Domain"/>
    <property type="match status" value="1"/>
</dbReference>
<proteinExistence type="predicted"/>
<dbReference type="Gene3D" id="3.30.360.10">
    <property type="entry name" value="Dihydrodipicolinate Reductase, domain 2"/>
    <property type="match status" value="1"/>
</dbReference>
<dbReference type="RefSeq" id="WP_262684923.1">
    <property type="nucleotide sequence ID" value="NZ_JAOQIO010000065.1"/>
</dbReference>
<comment type="caution">
    <text evidence="2">The sequence shown here is derived from an EMBL/GenBank/DDBJ whole genome shotgun (WGS) entry which is preliminary data.</text>
</comment>
<sequence>MQLSICLVGCGHIAESVHGPAYRRLAQAYPGLRLAACCDKEEGKAADFAAKFGFGRHYTDLAAMLEAERPDVVCLLVPGHLTARLAVAILEQGYPLLVEKPPGLNREETEAIVRAAERSGAANRVAFNRRYMPVMMELKQLLEQAHRPEDIRSIRYDMYRHNRRDEDFAETAIHGIDAVQFIAGSDYEHVVFAYQELPELGPGVANVFLHARMVSGASARLSFCPAEGLIMERASVSLLNKTYFAELPVWHSVDWPGRIRRFTGGREEQEIRGDALGPADDMSVSNGFYQENESFLLALATGRKPEGEVVSALQSVEIADCIRKRRSEYRRQG</sequence>
<dbReference type="InterPro" id="IPR000683">
    <property type="entry name" value="Gfo/Idh/MocA-like_OxRdtase_N"/>
</dbReference>
<accession>A0ABT2UGF4</accession>
<feature type="domain" description="Gfo/Idh/MocA-like oxidoreductase N-terminal" evidence="1">
    <location>
        <begin position="5"/>
        <end position="125"/>
    </location>
</feature>
<dbReference type="PANTHER" id="PTHR43708">
    <property type="entry name" value="CONSERVED EXPRESSED OXIDOREDUCTASE (EUROFUNG)"/>
    <property type="match status" value="1"/>
</dbReference>
<name>A0ABT2UGF4_9BACL</name>
<organism evidence="2 3">
    <name type="scientific">Paenibacillus baimaensis</name>
    <dbReference type="NCBI Taxonomy" id="2982185"/>
    <lineage>
        <taxon>Bacteria</taxon>
        <taxon>Bacillati</taxon>
        <taxon>Bacillota</taxon>
        <taxon>Bacilli</taxon>
        <taxon>Bacillales</taxon>
        <taxon>Paenibacillaceae</taxon>
        <taxon>Paenibacillus</taxon>
    </lineage>
</organism>
<evidence type="ECO:0000259" key="1">
    <source>
        <dbReference type="Pfam" id="PF01408"/>
    </source>
</evidence>
<dbReference type="InterPro" id="IPR051317">
    <property type="entry name" value="Gfo/Idh/MocA_oxidoreduct"/>
</dbReference>
<dbReference type="Pfam" id="PF01408">
    <property type="entry name" value="GFO_IDH_MocA"/>
    <property type="match status" value="1"/>
</dbReference>
<protein>
    <submittedName>
        <fullName evidence="2">Gfo/Idh/MocA family oxidoreductase</fullName>
    </submittedName>
</protein>
<evidence type="ECO:0000313" key="2">
    <source>
        <dbReference type="EMBL" id="MCU6793687.1"/>
    </source>
</evidence>
<gene>
    <name evidence="2" type="ORF">OB236_16395</name>
</gene>
<keyword evidence="3" id="KW-1185">Reference proteome</keyword>
<dbReference type="PANTHER" id="PTHR43708:SF8">
    <property type="entry name" value="OXIDOREDUCTASE"/>
    <property type="match status" value="1"/>
</dbReference>
<reference evidence="2 3" key="1">
    <citation type="submission" date="2022-09" db="EMBL/GenBank/DDBJ databases">
        <authorList>
            <person name="Han X.L."/>
            <person name="Wang Q."/>
            <person name="Lu T."/>
        </authorList>
    </citation>
    <scope>NUCLEOTIDE SEQUENCE [LARGE SCALE GENOMIC DNA]</scope>
    <source>
        <strain evidence="2 3">WQ 127069</strain>
    </source>
</reference>
<dbReference type="InterPro" id="IPR036291">
    <property type="entry name" value="NAD(P)-bd_dom_sf"/>
</dbReference>
<dbReference type="Proteomes" id="UP001652445">
    <property type="component" value="Unassembled WGS sequence"/>
</dbReference>
<dbReference type="SUPFAM" id="SSF51735">
    <property type="entry name" value="NAD(P)-binding Rossmann-fold domains"/>
    <property type="match status" value="1"/>
</dbReference>